<dbReference type="EMBL" id="WSFT01000016">
    <property type="protein sequence ID" value="MBS4537373.1"/>
    <property type="molecule type" value="Genomic_DNA"/>
</dbReference>
<evidence type="ECO:0000256" key="7">
    <source>
        <dbReference type="ARBA" id="ARBA00022741"/>
    </source>
</evidence>
<dbReference type="InterPro" id="IPR036554">
    <property type="entry name" value="GHMP_kinase_C_sf"/>
</dbReference>
<dbReference type="InterPro" id="IPR006203">
    <property type="entry name" value="GHMP_knse_ATP-bd_CS"/>
</dbReference>
<keyword evidence="11" id="KW-0443">Lipid metabolism</keyword>
<feature type="domain" description="GHMP kinase C-terminal" evidence="14">
    <location>
        <begin position="224"/>
        <end position="301"/>
    </location>
</feature>
<dbReference type="PROSITE" id="PS00627">
    <property type="entry name" value="GHMP_KINASES_ATP"/>
    <property type="match status" value="1"/>
</dbReference>
<proteinExistence type="inferred from homology"/>
<comment type="subcellular location">
    <subcellularLocation>
        <location evidence="1">Cytoplasm</location>
    </subcellularLocation>
</comment>
<dbReference type="Pfam" id="PF08544">
    <property type="entry name" value="GHMP_kinases_C"/>
    <property type="match status" value="1"/>
</dbReference>
<dbReference type="Proteomes" id="UP000724672">
    <property type="component" value="Unassembled WGS sequence"/>
</dbReference>
<dbReference type="GO" id="GO:0005524">
    <property type="term" value="F:ATP binding"/>
    <property type="evidence" value="ECO:0007669"/>
    <property type="project" value="UniProtKB-KW"/>
</dbReference>
<dbReference type="Gene3D" id="3.30.70.890">
    <property type="entry name" value="GHMP kinase, C-terminal domain"/>
    <property type="match status" value="1"/>
</dbReference>
<evidence type="ECO:0000256" key="2">
    <source>
        <dbReference type="ARBA" id="ARBA00006495"/>
    </source>
</evidence>
<dbReference type="InterPro" id="IPR006205">
    <property type="entry name" value="Mev_gal_kin"/>
</dbReference>
<dbReference type="GO" id="GO:0005829">
    <property type="term" value="C:cytosol"/>
    <property type="evidence" value="ECO:0007669"/>
    <property type="project" value="TreeGrafter"/>
</dbReference>
<evidence type="ECO:0000256" key="11">
    <source>
        <dbReference type="ARBA" id="ARBA00023098"/>
    </source>
</evidence>
<dbReference type="GO" id="GO:0004496">
    <property type="term" value="F:mevalonate kinase activity"/>
    <property type="evidence" value="ECO:0007669"/>
    <property type="project" value="UniProtKB-EC"/>
</dbReference>
<keyword evidence="6 15" id="KW-0808">Transferase</keyword>
<evidence type="ECO:0000256" key="6">
    <source>
        <dbReference type="ARBA" id="ARBA00022679"/>
    </source>
</evidence>
<evidence type="ECO:0000256" key="12">
    <source>
        <dbReference type="ARBA" id="ARBA00029438"/>
    </source>
</evidence>
<keyword evidence="5" id="KW-0444">Lipid biosynthesis</keyword>
<evidence type="ECO:0000256" key="5">
    <source>
        <dbReference type="ARBA" id="ARBA00022516"/>
    </source>
</evidence>
<evidence type="ECO:0000256" key="3">
    <source>
        <dbReference type="ARBA" id="ARBA00012103"/>
    </source>
</evidence>
<gene>
    <name evidence="15" type="primary">mvk</name>
    <name evidence="15" type="ORF">GOQ27_02805</name>
</gene>
<feature type="domain" description="GHMP kinase N-terminal" evidence="13">
    <location>
        <begin position="75"/>
        <end position="154"/>
    </location>
</feature>
<dbReference type="PANTHER" id="PTHR43290:SF2">
    <property type="entry name" value="MEVALONATE KINASE"/>
    <property type="match status" value="1"/>
</dbReference>
<reference evidence="15" key="1">
    <citation type="submission" date="2019-12" db="EMBL/GenBank/DDBJ databases">
        <title>Clostridiaceae gen. nov. sp. nov., isolated from sediment in Xinjiang, China.</title>
        <authorList>
            <person name="Zhang R."/>
        </authorList>
    </citation>
    <scope>NUCLEOTIDE SEQUENCE</scope>
    <source>
        <strain evidence="15">D2Q-11</strain>
    </source>
</reference>
<comment type="pathway">
    <text evidence="12">Isoprenoid biosynthesis; isopentenyl diphosphate biosynthesis via mevalonate pathway; isopentenyl diphosphate from (R)-mevalonate: step 1/3.</text>
</comment>
<dbReference type="PRINTS" id="PR00959">
    <property type="entry name" value="MEVGALKINASE"/>
</dbReference>
<evidence type="ECO:0000256" key="9">
    <source>
        <dbReference type="ARBA" id="ARBA00022840"/>
    </source>
</evidence>
<evidence type="ECO:0000256" key="1">
    <source>
        <dbReference type="ARBA" id="ARBA00004496"/>
    </source>
</evidence>
<evidence type="ECO:0000313" key="16">
    <source>
        <dbReference type="Proteomes" id="UP000724672"/>
    </source>
</evidence>
<keyword evidence="8 15" id="KW-0418">Kinase</keyword>
<sequence>MSLKSNKKAIGESHSKLILVGEHAVVYGKPAIAMPFPLKVRATVKESKGPIKFKSSLYRGYIYEMPNEMRGIEECIKETLNYLNKPIRDLHITIDSLIPIGRGLGSSAAISITIVRSLFSFYRQKLSKDILFSLVTVAETYAHGNPSGLDMIASSSEYPIWFKKGKESMTIKIREPFHIVVADTGRTGNTRRAVTNVKKRYDLEKSNIQKSLAKIERIADESKYALVNGDNNLLGKLMNLNQQELINLGVSDDNLNKLINVAINAGALGAKLTGGGLGGCIIALGRDLEHSKVVADELVKSGVEKSWYFSTENERLYVSLND</sequence>
<dbReference type="NCBIfam" id="TIGR00549">
    <property type="entry name" value="mevalon_kin"/>
    <property type="match status" value="1"/>
</dbReference>
<evidence type="ECO:0000259" key="14">
    <source>
        <dbReference type="Pfam" id="PF08544"/>
    </source>
</evidence>
<dbReference type="SUPFAM" id="SSF55060">
    <property type="entry name" value="GHMP Kinase, C-terminal domain"/>
    <property type="match status" value="1"/>
</dbReference>
<accession>A0A942URR2</accession>
<evidence type="ECO:0000256" key="10">
    <source>
        <dbReference type="ARBA" id="ARBA00022842"/>
    </source>
</evidence>
<dbReference type="InterPro" id="IPR006204">
    <property type="entry name" value="GHMP_kinase_N_dom"/>
</dbReference>
<organism evidence="15 16">
    <name type="scientific">Anaeromonas frigoriresistens</name>
    <dbReference type="NCBI Taxonomy" id="2683708"/>
    <lineage>
        <taxon>Bacteria</taxon>
        <taxon>Bacillati</taxon>
        <taxon>Bacillota</taxon>
        <taxon>Tissierellia</taxon>
        <taxon>Tissierellales</taxon>
        <taxon>Thermohalobacteraceae</taxon>
        <taxon>Anaeromonas</taxon>
    </lineage>
</organism>
<dbReference type="Pfam" id="PF00288">
    <property type="entry name" value="GHMP_kinases_N"/>
    <property type="match status" value="1"/>
</dbReference>
<dbReference type="InterPro" id="IPR013750">
    <property type="entry name" value="GHMP_kinase_C_dom"/>
</dbReference>
<keyword evidence="16" id="KW-1185">Reference proteome</keyword>
<dbReference type="PANTHER" id="PTHR43290">
    <property type="entry name" value="MEVALONATE KINASE"/>
    <property type="match status" value="1"/>
</dbReference>
<dbReference type="SUPFAM" id="SSF54211">
    <property type="entry name" value="Ribosomal protein S5 domain 2-like"/>
    <property type="match status" value="1"/>
</dbReference>
<evidence type="ECO:0000259" key="13">
    <source>
        <dbReference type="Pfam" id="PF00288"/>
    </source>
</evidence>
<dbReference type="Gene3D" id="3.30.230.10">
    <property type="match status" value="1"/>
</dbReference>
<evidence type="ECO:0000256" key="4">
    <source>
        <dbReference type="ARBA" id="ARBA00022490"/>
    </source>
</evidence>
<keyword evidence="7" id="KW-0547">Nucleotide-binding</keyword>
<comment type="caution">
    <text evidence="15">The sequence shown here is derived from an EMBL/GenBank/DDBJ whole genome shotgun (WGS) entry which is preliminary data.</text>
</comment>
<dbReference type="AlphaFoldDB" id="A0A942URR2"/>
<dbReference type="GO" id="GO:0019287">
    <property type="term" value="P:isopentenyl diphosphate biosynthetic process, mevalonate pathway"/>
    <property type="evidence" value="ECO:0007669"/>
    <property type="project" value="TreeGrafter"/>
</dbReference>
<evidence type="ECO:0000256" key="8">
    <source>
        <dbReference type="ARBA" id="ARBA00022777"/>
    </source>
</evidence>
<keyword evidence="4" id="KW-0963">Cytoplasm</keyword>
<protein>
    <recommendedName>
        <fullName evidence="3">mevalonate kinase</fullName>
        <ecNumber evidence="3">2.7.1.36</ecNumber>
    </recommendedName>
</protein>
<dbReference type="EC" id="2.7.1.36" evidence="3"/>
<dbReference type="RefSeq" id="WP_203365304.1">
    <property type="nucleotide sequence ID" value="NZ_WSFT01000016.1"/>
</dbReference>
<name>A0A942URR2_9FIRM</name>
<keyword evidence="10" id="KW-0460">Magnesium</keyword>
<dbReference type="InterPro" id="IPR014721">
    <property type="entry name" value="Ribsml_uS5_D2-typ_fold_subgr"/>
</dbReference>
<comment type="similarity">
    <text evidence="2">Belongs to the GHMP kinase family. Mevalonate kinase subfamily.</text>
</comment>
<dbReference type="InterPro" id="IPR020568">
    <property type="entry name" value="Ribosomal_Su5_D2-typ_SF"/>
</dbReference>
<evidence type="ECO:0000313" key="15">
    <source>
        <dbReference type="EMBL" id="MBS4537373.1"/>
    </source>
</evidence>
<keyword evidence="9" id="KW-0067">ATP-binding</keyword>